<dbReference type="Proteomes" id="UP000886883">
    <property type="component" value="Unassembled WGS sequence"/>
</dbReference>
<sequence>MKDLTLSQRCALVGLDGQDSRHGTLAKRAVCRAIAAARLLEAVGEEVAAKPAGDAALAQRLGERLEQGLCGVRKQKRPEAKRLEEEAAGQLLAEGLLEEVPDILGCDINYATSGVELFAWRADSERYSGIVEGLRAEILEDGPVSWETACLLWLFGECGCLHDMFSVEEQKRLDERMVGLGAGDPVLAVLWQAEFHSGLERAAVGFLKRKENLFRNPYLQGVNLIFPFLDRRKSIFIDFVVLGTNVRDRRLAVLAALSERGHYVEEVRNGEETLLKIDNCYYRIFPGVRRYYKVPVQGGNLVPVYR</sequence>
<proteinExistence type="predicted"/>
<evidence type="ECO:0000313" key="1">
    <source>
        <dbReference type="EMBL" id="HJB91060.1"/>
    </source>
</evidence>
<accession>A0A9D2MSX8</accession>
<reference evidence="1" key="1">
    <citation type="journal article" date="2021" name="PeerJ">
        <title>Extensive microbial diversity within the chicken gut microbiome revealed by metagenomics and culture.</title>
        <authorList>
            <person name="Gilroy R."/>
            <person name="Ravi A."/>
            <person name="Getino M."/>
            <person name="Pursley I."/>
            <person name="Horton D.L."/>
            <person name="Alikhan N.F."/>
            <person name="Baker D."/>
            <person name="Gharbi K."/>
            <person name="Hall N."/>
            <person name="Watson M."/>
            <person name="Adriaenssens E.M."/>
            <person name="Foster-Nyarko E."/>
            <person name="Jarju S."/>
            <person name="Secka A."/>
            <person name="Antonio M."/>
            <person name="Oren A."/>
            <person name="Chaudhuri R.R."/>
            <person name="La Ragione R."/>
            <person name="Hildebrand F."/>
            <person name="Pallen M.J."/>
        </authorList>
    </citation>
    <scope>NUCLEOTIDE SEQUENCE</scope>
    <source>
        <strain evidence="1">USAMLcec3-2134</strain>
    </source>
</reference>
<reference evidence="1" key="2">
    <citation type="submission" date="2021-04" db="EMBL/GenBank/DDBJ databases">
        <authorList>
            <person name="Gilroy R."/>
        </authorList>
    </citation>
    <scope>NUCLEOTIDE SEQUENCE</scope>
    <source>
        <strain evidence="1">USAMLcec3-2134</strain>
    </source>
</reference>
<gene>
    <name evidence="1" type="ORF">H9763_06275</name>
</gene>
<protein>
    <submittedName>
        <fullName evidence="1">Uncharacterized protein</fullName>
    </submittedName>
</protein>
<dbReference type="EMBL" id="DWXE01000022">
    <property type="protein sequence ID" value="HJB91060.1"/>
    <property type="molecule type" value="Genomic_DNA"/>
</dbReference>
<name>A0A9D2MSX8_9FIRM</name>
<evidence type="ECO:0000313" key="2">
    <source>
        <dbReference type="Proteomes" id="UP000886883"/>
    </source>
</evidence>
<organism evidence="1 2">
    <name type="scientific">Candidatus Eisenbergiella merdigallinarum</name>
    <dbReference type="NCBI Taxonomy" id="2838552"/>
    <lineage>
        <taxon>Bacteria</taxon>
        <taxon>Bacillati</taxon>
        <taxon>Bacillota</taxon>
        <taxon>Clostridia</taxon>
        <taxon>Lachnospirales</taxon>
        <taxon>Lachnospiraceae</taxon>
        <taxon>Eisenbergiella</taxon>
    </lineage>
</organism>
<dbReference type="AlphaFoldDB" id="A0A9D2MSX8"/>
<comment type="caution">
    <text evidence="1">The sequence shown here is derived from an EMBL/GenBank/DDBJ whole genome shotgun (WGS) entry which is preliminary data.</text>
</comment>